<proteinExistence type="inferred from homology"/>
<dbReference type="InterPro" id="IPR029062">
    <property type="entry name" value="Class_I_gatase-like"/>
</dbReference>
<keyword evidence="8 9" id="KW-0315">Glutamine amidotransferase</keyword>
<dbReference type="PROSITE" id="PS51274">
    <property type="entry name" value="GATASE_COBBQ"/>
    <property type="match status" value="1"/>
</dbReference>
<comment type="similarity">
    <text evidence="9">Belongs to the CobB/CbiA family.</text>
</comment>
<evidence type="ECO:0000259" key="10">
    <source>
        <dbReference type="Pfam" id="PF01656"/>
    </source>
</evidence>
<feature type="domain" description="CobB/CobQ-like glutamine amidotransferase" evidence="11">
    <location>
        <begin position="255"/>
        <end position="436"/>
    </location>
</feature>
<dbReference type="SUPFAM" id="SSF52317">
    <property type="entry name" value="Class I glutamine amidotransferase-like"/>
    <property type="match status" value="1"/>
</dbReference>
<comment type="caution">
    <text evidence="12">The sequence shown here is derived from an EMBL/GenBank/DDBJ whole genome shotgun (WGS) entry which is preliminary data.</text>
</comment>
<dbReference type="Gene3D" id="3.40.50.300">
    <property type="entry name" value="P-loop containing nucleotide triphosphate hydrolases"/>
    <property type="match status" value="2"/>
</dbReference>
<evidence type="ECO:0000256" key="7">
    <source>
        <dbReference type="ARBA" id="ARBA00022842"/>
    </source>
</evidence>
<dbReference type="Pfam" id="PF07685">
    <property type="entry name" value="GATase_3"/>
    <property type="match status" value="1"/>
</dbReference>
<organism evidence="12 13">
    <name type="scientific">Herbaspirillum rhizosphaerae</name>
    <dbReference type="NCBI Taxonomy" id="346179"/>
    <lineage>
        <taxon>Bacteria</taxon>
        <taxon>Pseudomonadati</taxon>
        <taxon>Pseudomonadota</taxon>
        <taxon>Betaproteobacteria</taxon>
        <taxon>Burkholderiales</taxon>
        <taxon>Oxalobacteraceae</taxon>
        <taxon>Herbaspirillum</taxon>
    </lineage>
</organism>
<keyword evidence="3 9" id="KW-0169">Cobalamin biosynthesis</keyword>
<dbReference type="InterPro" id="IPR002586">
    <property type="entry name" value="CobQ/CobB/MinD/ParA_Nub-bd_dom"/>
</dbReference>
<feature type="site" description="Increases nucleophilicity of active site Cys" evidence="9">
    <location>
        <position position="430"/>
    </location>
</feature>
<evidence type="ECO:0000256" key="6">
    <source>
        <dbReference type="ARBA" id="ARBA00022840"/>
    </source>
</evidence>
<dbReference type="EMBL" id="JAQQFR010000009">
    <property type="protein sequence ID" value="MFL9879657.1"/>
    <property type="molecule type" value="Genomic_DNA"/>
</dbReference>
<dbReference type="NCBIfam" id="TIGR00379">
    <property type="entry name" value="cobB"/>
    <property type="match status" value="1"/>
</dbReference>
<evidence type="ECO:0000256" key="3">
    <source>
        <dbReference type="ARBA" id="ARBA00022573"/>
    </source>
</evidence>
<evidence type="ECO:0000256" key="9">
    <source>
        <dbReference type="HAMAP-Rule" id="MF_00027"/>
    </source>
</evidence>
<evidence type="ECO:0000259" key="11">
    <source>
        <dbReference type="Pfam" id="PF07685"/>
    </source>
</evidence>
<dbReference type="EC" id="6.3.5.11" evidence="9"/>
<dbReference type="Pfam" id="PF01656">
    <property type="entry name" value="CbiA"/>
    <property type="match status" value="1"/>
</dbReference>
<comment type="domain">
    <text evidence="9">Comprises of two domains. The C-terminal domain contains the binding site for glutamine and catalyzes the hydrolysis of this substrate to glutamate and ammonia. The N-terminal domain is anticipated to bind ATP and cobyrinate and catalyzes the ultimate synthesis of the diamide product. The ammonia produced via the glutaminase domain is probably translocated to the adjacent domain via a molecular tunnel, where it reacts with an activated intermediate.</text>
</comment>
<keyword evidence="6 9" id="KW-0067">ATP-binding</keyword>
<keyword evidence="13" id="KW-1185">Reference proteome</keyword>
<dbReference type="Gene3D" id="3.40.50.880">
    <property type="match status" value="1"/>
</dbReference>
<keyword evidence="7 9" id="KW-0460">Magnesium</keyword>
<dbReference type="CDD" id="cd03130">
    <property type="entry name" value="GATase1_CobB"/>
    <property type="match status" value="1"/>
</dbReference>
<dbReference type="Proteomes" id="UP001629214">
    <property type="component" value="Unassembled WGS sequence"/>
</dbReference>
<feature type="active site" description="Nucleophile" evidence="9">
    <location>
        <position position="337"/>
    </location>
</feature>
<dbReference type="PANTHER" id="PTHR43873:SF1">
    <property type="entry name" value="COBYRINATE A,C-DIAMIDE SYNTHASE"/>
    <property type="match status" value="1"/>
</dbReference>
<dbReference type="PANTHER" id="PTHR43873">
    <property type="entry name" value="COBYRINATE A,C-DIAMIDE SYNTHASE"/>
    <property type="match status" value="1"/>
</dbReference>
<comment type="cofactor">
    <cofactor evidence="1 9">
        <name>Mg(2+)</name>
        <dbReference type="ChEBI" id="CHEBI:18420"/>
    </cofactor>
</comment>
<evidence type="ECO:0000256" key="4">
    <source>
        <dbReference type="ARBA" id="ARBA00022598"/>
    </source>
</evidence>
<name>A0ABW8Z963_9BURK</name>
<dbReference type="InterPro" id="IPR004484">
    <property type="entry name" value="CbiA/CobB_synth"/>
</dbReference>
<comment type="miscellaneous">
    <text evidence="9">The a and c carboxylates of cobyrinate are activated for nucleophilic attack via formation of a phosphorylated intermediate by ATP. CbiA catalyzes first the amidation of the c-carboxylate, and then that of the a-carboxylate.</text>
</comment>
<dbReference type="InterPro" id="IPR011698">
    <property type="entry name" value="GATase_3"/>
</dbReference>
<comment type="pathway">
    <text evidence="9">Cofactor biosynthesis; adenosylcobalamin biosynthesis; cob(II)yrinate a,c-diamide from sirohydrochlorin (anaerobic route): step 10/10.</text>
</comment>
<evidence type="ECO:0000256" key="1">
    <source>
        <dbReference type="ARBA" id="ARBA00001946"/>
    </source>
</evidence>
<evidence type="ECO:0000313" key="13">
    <source>
        <dbReference type="Proteomes" id="UP001629214"/>
    </source>
</evidence>
<gene>
    <name evidence="9" type="primary">cbiA</name>
    <name evidence="12" type="ORF">PQR63_14755</name>
</gene>
<dbReference type="NCBIfam" id="NF002204">
    <property type="entry name" value="PRK01077.1"/>
    <property type="match status" value="1"/>
</dbReference>
<accession>A0ABW8Z963</accession>
<comment type="similarity">
    <text evidence="2">Belongs to the CobB/CobQ family. CobQ subfamily.</text>
</comment>
<dbReference type="InterPro" id="IPR027417">
    <property type="entry name" value="P-loop_NTPase"/>
</dbReference>
<keyword evidence="5 9" id="KW-0547">Nucleotide-binding</keyword>
<evidence type="ECO:0000313" key="12">
    <source>
        <dbReference type="EMBL" id="MFL9879657.1"/>
    </source>
</evidence>
<evidence type="ECO:0000256" key="2">
    <source>
        <dbReference type="ARBA" id="ARBA00006205"/>
    </source>
</evidence>
<keyword evidence="4 9" id="KW-0436">Ligase</keyword>
<comment type="catalytic activity">
    <reaction evidence="9">
        <text>cob(II)yrinate + 2 L-glutamine + 2 ATP + 2 H2O = cob(II)yrinate a,c diamide + 2 L-glutamate + 2 ADP + 2 phosphate + 2 H(+)</text>
        <dbReference type="Rhea" id="RHEA:26289"/>
        <dbReference type="ChEBI" id="CHEBI:15377"/>
        <dbReference type="ChEBI" id="CHEBI:15378"/>
        <dbReference type="ChEBI" id="CHEBI:29985"/>
        <dbReference type="ChEBI" id="CHEBI:30616"/>
        <dbReference type="ChEBI" id="CHEBI:43474"/>
        <dbReference type="ChEBI" id="CHEBI:58359"/>
        <dbReference type="ChEBI" id="CHEBI:58537"/>
        <dbReference type="ChEBI" id="CHEBI:58894"/>
        <dbReference type="ChEBI" id="CHEBI:456216"/>
        <dbReference type="EC" id="6.3.5.11"/>
    </reaction>
</comment>
<comment type="function">
    <text evidence="9">Catalyzes the ATP-dependent amidation of the two carboxylate groups at positions a and c of cobyrinate, using either L-glutamine or ammonia as the nitrogen source.</text>
</comment>
<dbReference type="SUPFAM" id="SSF52540">
    <property type="entry name" value="P-loop containing nucleoside triphosphate hydrolases"/>
    <property type="match status" value="1"/>
</dbReference>
<evidence type="ECO:0000256" key="5">
    <source>
        <dbReference type="ARBA" id="ARBA00022741"/>
    </source>
</evidence>
<reference evidence="12 13" key="1">
    <citation type="journal article" date="2024" name="Chem. Sci.">
        <title>Discovery of megapolipeptins by genome mining of a Burkholderiales bacteria collection.</title>
        <authorList>
            <person name="Paulo B.S."/>
            <person name="Recchia M.J.J."/>
            <person name="Lee S."/>
            <person name="Fergusson C.H."/>
            <person name="Romanowski S.B."/>
            <person name="Hernandez A."/>
            <person name="Krull N."/>
            <person name="Liu D.Y."/>
            <person name="Cavanagh H."/>
            <person name="Bos A."/>
            <person name="Gray C.A."/>
            <person name="Murphy B.T."/>
            <person name="Linington R.G."/>
            <person name="Eustaquio A.S."/>
        </authorList>
    </citation>
    <scope>NUCLEOTIDE SEQUENCE [LARGE SCALE GENOMIC DNA]</scope>
    <source>
        <strain evidence="12 13">RL21-008-BIB-B</strain>
    </source>
</reference>
<sequence>MSALPSANNPILCPALFISAPGSNHGKTTVTAALARWHRDQGRKVRVFKTGPDFLDPTILERACGSTVYQLDLWLMGAAECRRLLHEAAQDADLILIEGVMGLFDGEPCSADLAELFKLPVVAVVDVAGVAQTLGAIAYGLAHYRPGFPLIGVLANGVASPRHEEMLRQGMPHGIDYLGSMPRNLQFKLPERHLGLVPAAEVADLDQRIAAAAAAIGQTELSELSRLPAPVEFAAIDPQEHPSTPKLIPLLQGQRIAIARDAAFSFIYPGNLDLLRQLGAQLTYFSPLQDARLPPADSVYLPGGYPELHLQELQNNAAMKQALHDHCAAGKPLYAECGGLLYLLESLTDKNGARARMLGILSGRAVMQRRLQGLGYQTIPFVEGAMRCHTFHYSTTVTAMAAAFTGERLYDTSAGERVYRSRGVTATYLHACFASSPQATAALFTGKIAVPEPAGDEDTSA</sequence>
<feature type="domain" description="CobQ/CobB/MinD/ParA nucleotide binding" evidence="10">
    <location>
        <begin position="17"/>
        <end position="194"/>
    </location>
</feature>
<protein>
    <recommendedName>
        <fullName evidence="9">Cobyrinate a,c-diamide synthase</fullName>
        <ecNumber evidence="9">6.3.5.11</ecNumber>
    </recommendedName>
    <alternativeName>
        <fullName evidence="9">Cobyrinic acid a,c-diamide synthetase</fullName>
    </alternativeName>
</protein>
<evidence type="ECO:0000256" key="8">
    <source>
        <dbReference type="ARBA" id="ARBA00022962"/>
    </source>
</evidence>
<dbReference type="RefSeq" id="WP_408168735.1">
    <property type="nucleotide sequence ID" value="NZ_JAQQFR010000009.1"/>
</dbReference>
<dbReference type="HAMAP" id="MF_00027">
    <property type="entry name" value="CobB_CbiA"/>
    <property type="match status" value="1"/>
</dbReference>